<keyword evidence="2" id="KW-1185">Reference proteome</keyword>
<organism evidence="1 2">
    <name type="scientific">Massilia mucilaginosa</name>
    <dbReference type="NCBI Taxonomy" id="2609282"/>
    <lineage>
        <taxon>Bacteria</taxon>
        <taxon>Pseudomonadati</taxon>
        <taxon>Pseudomonadota</taxon>
        <taxon>Betaproteobacteria</taxon>
        <taxon>Burkholderiales</taxon>
        <taxon>Oxalobacteraceae</taxon>
        <taxon>Telluria group</taxon>
        <taxon>Massilia</taxon>
    </lineage>
</organism>
<name>A0ABX0P2K5_9BURK</name>
<proteinExistence type="predicted"/>
<dbReference type="Proteomes" id="UP000609726">
    <property type="component" value="Unassembled WGS sequence"/>
</dbReference>
<evidence type="ECO:0008006" key="3">
    <source>
        <dbReference type="Google" id="ProtNLM"/>
    </source>
</evidence>
<sequence>MYTKAPTPEEIEATGLAVEDFVSEAVEPWPDNLVPLLLFQFLRTQWRSGAGGPSGLDYTVMHRKMDRMGLDPDEYDQLEHDIQIMEIAALNCIYAKT</sequence>
<evidence type="ECO:0000313" key="2">
    <source>
        <dbReference type="Proteomes" id="UP000609726"/>
    </source>
</evidence>
<gene>
    <name evidence="1" type="ORF">F2P45_31780</name>
</gene>
<dbReference type="RefSeq" id="WP_166882234.1">
    <property type="nucleotide sequence ID" value="NZ_WHJH01000078.1"/>
</dbReference>
<comment type="caution">
    <text evidence="1">The sequence shown here is derived from an EMBL/GenBank/DDBJ whole genome shotgun (WGS) entry which is preliminary data.</text>
</comment>
<reference evidence="1 2" key="1">
    <citation type="submission" date="2019-10" db="EMBL/GenBank/DDBJ databases">
        <title>Taxonomy of Antarctic Massilia spp.: description of Massilia rubra sp. nov., Massilia aquatica sp. nov., Massilia mucilaginosa sp. nov., Massilia frigida sp. nov. isolated from streams, lakes and regoliths.</title>
        <authorList>
            <person name="Holochova P."/>
            <person name="Sedlacek I."/>
            <person name="Kralova S."/>
            <person name="Maslanova I."/>
            <person name="Busse H.-J."/>
            <person name="Stankova E."/>
            <person name="Vrbovska V."/>
            <person name="Kovarovic V."/>
            <person name="Bartak M."/>
            <person name="Svec P."/>
            <person name="Pantucek R."/>
        </authorList>
    </citation>
    <scope>NUCLEOTIDE SEQUENCE [LARGE SCALE GENOMIC DNA]</scope>
    <source>
        <strain evidence="1 2">CCM 8733</strain>
    </source>
</reference>
<evidence type="ECO:0000313" key="1">
    <source>
        <dbReference type="EMBL" id="NHZ93548.1"/>
    </source>
</evidence>
<dbReference type="Pfam" id="PF08809">
    <property type="entry name" value="DUF1799"/>
    <property type="match status" value="1"/>
</dbReference>
<protein>
    <recommendedName>
        <fullName evidence="3">Phage protein</fullName>
    </recommendedName>
</protein>
<dbReference type="EMBL" id="WHJH01000078">
    <property type="protein sequence ID" value="NHZ93548.1"/>
    <property type="molecule type" value="Genomic_DNA"/>
</dbReference>
<accession>A0ABX0P2K5</accession>
<dbReference type="InterPro" id="IPR014915">
    <property type="entry name" value="Phage_TLS_TfmB"/>
</dbReference>